<sequence length="48" mass="5435">MNPKDKLTVIQRSPSIEKGKILFNQAYTEEKALSSEIISKFLLGKKVI</sequence>
<evidence type="ECO:0000313" key="2">
    <source>
        <dbReference type="Proteomes" id="UP001178277"/>
    </source>
</evidence>
<accession>A0AA90P8S4</accession>
<dbReference type="EMBL" id="JAUUTP010000016">
    <property type="protein sequence ID" value="MDP1419832.1"/>
    <property type="molecule type" value="Genomic_DNA"/>
</dbReference>
<gene>
    <name evidence="1" type="ORF">Q8G35_15890</name>
</gene>
<protein>
    <submittedName>
        <fullName evidence="1">Uncharacterized protein</fullName>
    </submittedName>
</protein>
<proteinExistence type="predicted"/>
<organism evidence="1 2">
    <name type="scientific">Peribacillus simplex</name>
    <dbReference type="NCBI Taxonomy" id="1478"/>
    <lineage>
        <taxon>Bacteria</taxon>
        <taxon>Bacillati</taxon>
        <taxon>Bacillota</taxon>
        <taxon>Bacilli</taxon>
        <taxon>Bacillales</taxon>
        <taxon>Bacillaceae</taxon>
        <taxon>Peribacillus</taxon>
    </lineage>
</organism>
<name>A0AA90P8S4_9BACI</name>
<dbReference type="RefSeq" id="WP_305161065.1">
    <property type="nucleotide sequence ID" value="NZ_JAUUTP010000016.1"/>
</dbReference>
<dbReference type="AlphaFoldDB" id="A0AA90P8S4"/>
<comment type="caution">
    <text evidence="1">The sequence shown here is derived from an EMBL/GenBank/DDBJ whole genome shotgun (WGS) entry which is preliminary data.</text>
</comment>
<dbReference type="Proteomes" id="UP001178277">
    <property type="component" value="Unassembled WGS sequence"/>
</dbReference>
<reference evidence="1" key="1">
    <citation type="submission" date="2023-07" db="EMBL/GenBank/DDBJ databases">
        <title>Murine gut Bacillus species.</title>
        <authorList>
            <person name="Gutman E."/>
            <person name="Hashuel R."/>
            <person name="Litvak Y."/>
        </authorList>
    </citation>
    <scope>NUCLEOTIDE SEQUENCE</scope>
    <source>
        <strain evidence="1">RU283</strain>
    </source>
</reference>
<evidence type="ECO:0000313" key="1">
    <source>
        <dbReference type="EMBL" id="MDP1419832.1"/>
    </source>
</evidence>